<sequence length="367" mass="41545">MEEPKLNSTIQSDEIDLLELAKTAWTSRKIIFSITMIFTVLGLIVSLVLKNEYTAGSTFVPQTSEPNKVGGSLGGLASLAGINLSGMGGGNEIPPTLYPKIVTSVPFRKSLIEAKIQPYGSDKPITYRYYFDSVYRPSILTVMGKYSIGLPGLLIKALKGTNNQNIELNKFGLINISENEFEHFKRLENQVAIQFNEKEGFVSLSFSMPEPRIAAQMAKFAEELLQKEVIEFKIQNAREQLKFTEERFQEKKTEFELIENRLANFRDRNQNLSSAIVINQLQKLEAEYNFAFNVYNELAKQLEQAKLQVSKDTPIFSIIQPVTVPIEKSAPKRPLILVGFAFVGFLFSIGYVFGNQYFSTIKEMWNR</sequence>
<accession>A0A9X2P3W6</accession>
<keyword evidence="5 7" id="KW-0472">Membrane</keyword>
<dbReference type="RefSeq" id="WP_258423317.1">
    <property type="nucleotide sequence ID" value="NZ_JANSUY010000007.1"/>
</dbReference>
<dbReference type="EMBL" id="JANSUY010000007">
    <property type="protein sequence ID" value="MCR9015461.1"/>
    <property type="molecule type" value="Genomic_DNA"/>
</dbReference>
<evidence type="ECO:0000259" key="8">
    <source>
        <dbReference type="Pfam" id="PF02706"/>
    </source>
</evidence>
<comment type="subcellular location">
    <subcellularLocation>
        <location evidence="1">Cell membrane</location>
        <topology evidence="1">Multi-pass membrane protein</topology>
    </subcellularLocation>
</comment>
<evidence type="ECO:0000256" key="3">
    <source>
        <dbReference type="ARBA" id="ARBA00022692"/>
    </source>
</evidence>
<keyword evidence="10" id="KW-1185">Reference proteome</keyword>
<evidence type="ECO:0000256" key="6">
    <source>
        <dbReference type="SAM" id="Coils"/>
    </source>
</evidence>
<reference evidence="9" key="1">
    <citation type="submission" date="2022-08" db="EMBL/GenBank/DDBJ databases">
        <authorList>
            <person name="Zhang D."/>
        </authorList>
    </citation>
    <scope>NUCLEOTIDE SEQUENCE</scope>
    <source>
        <strain evidence="9">XJ19-11</strain>
    </source>
</reference>
<organism evidence="9 10">
    <name type="scientific">Aquiflexum gelatinilyticum</name>
    <dbReference type="NCBI Taxonomy" id="2961943"/>
    <lineage>
        <taxon>Bacteria</taxon>
        <taxon>Pseudomonadati</taxon>
        <taxon>Bacteroidota</taxon>
        <taxon>Cytophagia</taxon>
        <taxon>Cytophagales</taxon>
        <taxon>Cyclobacteriaceae</taxon>
        <taxon>Aquiflexum</taxon>
    </lineage>
</organism>
<feature type="coiled-coil region" evidence="6">
    <location>
        <begin position="227"/>
        <end position="301"/>
    </location>
</feature>
<dbReference type="PANTHER" id="PTHR32309:SF13">
    <property type="entry name" value="FERRIC ENTEROBACTIN TRANSPORT PROTEIN FEPE"/>
    <property type="match status" value="1"/>
</dbReference>
<evidence type="ECO:0000256" key="7">
    <source>
        <dbReference type="SAM" id="Phobius"/>
    </source>
</evidence>
<dbReference type="GO" id="GO:0005886">
    <property type="term" value="C:plasma membrane"/>
    <property type="evidence" value="ECO:0007669"/>
    <property type="project" value="UniProtKB-SubCell"/>
</dbReference>
<dbReference type="AlphaFoldDB" id="A0A9X2P3W6"/>
<name>A0A9X2P3W6_9BACT</name>
<feature type="transmembrane region" description="Helical" evidence="7">
    <location>
        <begin position="335"/>
        <end position="354"/>
    </location>
</feature>
<dbReference type="PANTHER" id="PTHR32309">
    <property type="entry name" value="TYROSINE-PROTEIN KINASE"/>
    <property type="match status" value="1"/>
</dbReference>
<evidence type="ECO:0000313" key="10">
    <source>
        <dbReference type="Proteomes" id="UP001142175"/>
    </source>
</evidence>
<keyword evidence="2" id="KW-1003">Cell membrane</keyword>
<protein>
    <submittedName>
        <fullName evidence="9">Wzz/FepE/Etk N-terminal domain-containing protein</fullName>
    </submittedName>
</protein>
<dbReference type="GO" id="GO:0004713">
    <property type="term" value="F:protein tyrosine kinase activity"/>
    <property type="evidence" value="ECO:0007669"/>
    <property type="project" value="TreeGrafter"/>
</dbReference>
<dbReference type="InterPro" id="IPR050445">
    <property type="entry name" value="Bact_polysacc_biosynth/exp"/>
</dbReference>
<dbReference type="InterPro" id="IPR003856">
    <property type="entry name" value="LPS_length_determ_N"/>
</dbReference>
<evidence type="ECO:0000313" key="9">
    <source>
        <dbReference type="EMBL" id="MCR9015461.1"/>
    </source>
</evidence>
<proteinExistence type="predicted"/>
<evidence type="ECO:0000256" key="5">
    <source>
        <dbReference type="ARBA" id="ARBA00023136"/>
    </source>
</evidence>
<dbReference type="Pfam" id="PF02706">
    <property type="entry name" value="Wzz"/>
    <property type="match status" value="1"/>
</dbReference>
<evidence type="ECO:0000256" key="4">
    <source>
        <dbReference type="ARBA" id="ARBA00022989"/>
    </source>
</evidence>
<gene>
    <name evidence="9" type="ORF">NU887_10470</name>
</gene>
<dbReference type="Proteomes" id="UP001142175">
    <property type="component" value="Unassembled WGS sequence"/>
</dbReference>
<feature type="domain" description="Polysaccharide chain length determinant N-terminal" evidence="8">
    <location>
        <begin position="13"/>
        <end position="59"/>
    </location>
</feature>
<keyword evidence="3 7" id="KW-0812">Transmembrane</keyword>
<keyword evidence="6" id="KW-0175">Coiled coil</keyword>
<feature type="transmembrane region" description="Helical" evidence="7">
    <location>
        <begin position="30"/>
        <end position="49"/>
    </location>
</feature>
<evidence type="ECO:0000256" key="1">
    <source>
        <dbReference type="ARBA" id="ARBA00004651"/>
    </source>
</evidence>
<evidence type="ECO:0000256" key="2">
    <source>
        <dbReference type="ARBA" id="ARBA00022475"/>
    </source>
</evidence>
<comment type="caution">
    <text evidence="9">The sequence shown here is derived from an EMBL/GenBank/DDBJ whole genome shotgun (WGS) entry which is preliminary data.</text>
</comment>
<keyword evidence="4 7" id="KW-1133">Transmembrane helix</keyword>